<evidence type="ECO:0000256" key="1">
    <source>
        <dbReference type="ARBA" id="ARBA00022786"/>
    </source>
</evidence>
<dbReference type="SMART" id="SM00367">
    <property type="entry name" value="LRR_CC"/>
    <property type="match status" value="2"/>
</dbReference>
<reference evidence="3" key="1">
    <citation type="submission" date="2021-12" db="EMBL/GenBank/DDBJ databases">
        <authorList>
            <person name="King R."/>
        </authorList>
    </citation>
    <scope>NUCLEOTIDE SEQUENCE</scope>
</reference>
<dbReference type="Pfam" id="PF25372">
    <property type="entry name" value="DUF7885"/>
    <property type="match status" value="1"/>
</dbReference>
<dbReference type="Pfam" id="PF12937">
    <property type="entry name" value="F-box-like"/>
    <property type="match status" value="1"/>
</dbReference>
<dbReference type="Gene3D" id="1.20.1280.50">
    <property type="match status" value="1"/>
</dbReference>
<dbReference type="GO" id="GO:0031146">
    <property type="term" value="P:SCF-dependent proteasomal ubiquitin-dependent protein catabolic process"/>
    <property type="evidence" value="ECO:0007669"/>
    <property type="project" value="TreeGrafter"/>
</dbReference>
<accession>A0A9P0FQX1</accession>
<dbReference type="PANTHER" id="PTHR13318">
    <property type="entry name" value="PARTNER OF PAIRED, ISOFORM B-RELATED"/>
    <property type="match status" value="1"/>
</dbReference>
<dbReference type="InterPro" id="IPR057207">
    <property type="entry name" value="FBXL15_LRR"/>
</dbReference>
<dbReference type="Gene3D" id="3.80.10.10">
    <property type="entry name" value="Ribonuclease Inhibitor"/>
    <property type="match status" value="2"/>
</dbReference>
<dbReference type="InterPro" id="IPR006553">
    <property type="entry name" value="Leu-rich_rpt_Cys-con_subtyp"/>
</dbReference>
<keyword evidence="1" id="KW-0833">Ubl conjugation pathway</keyword>
<sequence>MTDRVLETPNPNPPAQKEGTIATIKSLSSFEPQLNRSFFSILTNNTRNIPTGYGSLPVKILKNIFKHFDEDELIKVISPVCQRWRYAALQPELWKTLKVVGKSIPTTKICDRIWMFSKLEHVDIKNISDPSTVLRQISRNLRQLKSLKLRNLAIKEESLRRVIISCTKLQNLDLKGCDFRATRFFEELSYLKNLKSINFGGNSYLSLQNLVSAAVNCKSLEEFHLAVFDPLEERQVLRDEDCTFLLATFSKVKRISLDAVYLSNVTYQLLLNCKELEYLGFYGAQNITSEIFRRTREIMPNLEALKIRFPYEVRTEDVAYIFSDHSLPKLRELDLTGSKIDDAGILEISKSCPNVSKLILRSCKKVTDINAVLNSCTNLAMLNVAFCDQLMLNFDVPYGLKALFLGKDEKCLEFAENLLEIRPKLSTKICSSEYNKKFTSYKVMKSSEADLTVE</sequence>
<dbReference type="GO" id="GO:0019005">
    <property type="term" value="C:SCF ubiquitin ligase complex"/>
    <property type="evidence" value="ECO:0007669"/>
    <property type="project" value="TreeGrafter"/>
</dbReference>
<evidence type="ECO:0000259" key="2">
    <source>
        <dbReference type="PROSITE" id="PS50181"/>
    </source>
</evidence>
<feature type="domain" description="F-box" evidence="2">
    <location>
        <begin position="50"/>
        <end position="97"/>
    </location>
</feature>
<dbReference type="AlphaFoldDB" id="A0A9P0FQX1"/>
<name>A0A9P0FQX1_BRAAE</name>
<dbReference type="InterPro" id="IPR001810">
    <property type="entry name" value="F-box_dom"/>
</dbReference>
<organism evidence="3 4">
    <name type="scientific">Brassicogethes aeneus</name>
    <name type="common">Rape pollen beetle</name>
    <name type="synonym">Meligethes aeneus</name>
    <dbReference type="NCBI Taxonomy" id="1431903"/>
    <lineage>
        <taxon>Eukaryota</taxon>
        <taxon>Metazoa</taxon>
        <taxon>Ecdysozoa</taxon>
        <taxon>Arthropoda</taxon>
        <taxon>Hexapoda</taxon>
        <taxon>Insecta</taxon>
        <taxon>Pterygota</taxon>
        <taxon>Neoptera</taxon>
        <taxon>Endopterygota</taxon>
        <taxon>Coleoptera</taxon>
        <taxon>Polyphaga</taxon>
        <taxon>Cucujiformia</taxon>
        <taxon>Nitidulidae</taxon>
        <taxon>Meligethinae</taxon>
        <taxon>Brassicogethes</taxon>
    </lineage>
</organism>
<dbReference type="Proteomes" id="UP001154078">
    <property type="component" value="Chromosome 9"/>
</dbReference>
<dbReference type="OrthoDB" id="10257471at2759"/>
<dbReference type="EMBL" id="OV121140">
    <property type="protein sequence ID" value="CAH0564628.1"/>
    <property type="molecule type" value="Genomic_DNA"/>
</dbReference>
<proteinExistence type="predicted"/>
<dbReference type="SUPFAM" id="SSF52047">
    <property type="entry name" value="RNI-like"/>
    <property type="match status" value="1"/>
</dbReference>
<protein>
    <recommendedName>
        <fullName evidence="2">F-box domain-containing protein</fullName>
    </recommendedName>
</protein>
<dbReference type="PROSITE" id="PS50181">
    <property type="entry name" value="FBOX"/>
    <property type="match status" value="1"/>
</dbReference>
<dbReference type="InterPro" id="IPR036047">
    <property type="entry name" value="F-box-like_dom_sf"/>
</dbReference>
<evidence type="ECO:0000313" key="3">
    <source>
        <dbReference type="EMBL" id="CAH0564628.1"/>
    </source>
</evidence>
<keyword evidence="4" id="KW-1185">Reference proteome</keyword>
<evidence type="ECO:0000313" key="4">
    <source>
        <dbReference type="Proteomes" id="UP001154078"/>
    </source>
</evidence>
<gene>
    <name evidence="3" type="ORF">MELIAE_LOCUS13130</name>
</gene>
<dbReference type="InterPro" id="IPR032675">
    <property type="entry name" value="LRR_dom_sf"/>
</dbReference>
<dbReference type="SUPFAM" id="SSF81383">
    <property type="entry name" value="F-box domain"/>
    <property type="match status" value="1"/>
</dbReference>